<keyword evidence="3" id="KW-1185">Reference proteome</keyword>
<organism evidence="2 3">
    <name type="scientific">Ideonella alba</name>
    <dbReference type="NCBI Taxonomy" id="2824118"/>
    <lineage>
        <taxon>Bacteria</taxon>
        <taxon>Pseudomonadati</taxon>
        <taxon>Pseudomonadota</taxon>
        <taxon>Betaproteobacteria</taxon>
        <taxon>Burkholderiales</taxon>
        <taxon>Sphaerotilaceae</taxon>
        <taxon>Ideonella</taxon>
    </lineage>
</organism>
<sequence>MKHRFTWHGLALAAAAALALPASAQQMLMSKVNADDQFKIFLSDNPSVPGIQFSQGLGWGATYTGTALPPTSSAGQNFYLNIWVGDIASSLMGLLGEFKLTGVGTCVFANNSTNLRTLPNKLWRVTKPLPPSVFSPTPPGYPALPGWNNDLPFYVQPSLIPISWQMNSAGTFWPPMPGVAGTAHWINSPVLLPPPAPAVPAGTEVWFQTVIRC</sequence>
<dbReference type="Proteomes" id="UP000676246">
    <property type="component" value="Unassembled WGS sequence"/>
</dbReference>
<feature type="chain" id="PRO_5037934995" evidence="1">
    <location>
        <begin position="25"/>
        <end position="213"/>
    </location>
</feature>
<accession>A0A940Y964</accession>
<evidence type="ECO:0000313" key="2">
    <source>
        <dbReference type="EMBL" id="MBQ0930936.1"/>
    </source>
</evidence>
<proteinExistence type="predicted"/>
<name>A0A940Y964_9BURK</name>
<dbReference type="RefSeq" id="WP_210853923.1">
    <property type="nucleotide sequence ID" value="NZ_JAGQDD010000006.1"/>
</dbReference>
<gene>
    <name evidence="2" type="ORF">KAK03_10605</name>
</gene>
<comment type="caution">
    <text evidence="2">The sequence shown here is derived from an EMBL/GenBank/DDBJ whole genome shotgun (WGS) entry which is preliminary data.</text>
</comment>
<reference evidence="2 3" key="1">
    <citation type="submission" date="2021-04" db="EMBL/GenBank/DDBJ databases">
        <title>The genome sequence of Ideonella sp. 3Y2.</title>
        <authorList>
            <person name="Liu Y."/>
        </authorList>
    </citation>
    <scope>NUCLEOTIDE SEQUENCE [LARGE SCALE GENOMIC DNA]</scope>
    <source>
        <strain evidence="2 3">3Y2</strain>
    </source>
</reference>
<dbReference type="EMBL" id="JAGQDD010000006">
    <property type="protein sequence ID" value="MBQ0930936.1"/>
    <property type="molecule type" value="Genomic_DNA"/>
</dbReference>
<evidence type="ECO:0000313" key="3">
    <source>
        <dbReference type="Proteomes" id="UP000676246"/>
    </source>
</evidence>
<feature type="signal peptide" evidence="1">
    <location>
        <begin position="1"/>
        <end position="24"/>
    </location>
</feature>
<evidence type="ECO:0000256" key="1">
    <source>
        <dbReference type="SAM" id="SignalP"/>
    </source>
</evidence>
<dbReference type="AlphaFoldDB" id="A0A940Y964"/>
<protein>
    <submittedName>
        <fullName evidence="2">Uncharacterized protein</fullName>
    </submittedName>
</protein>
<keyword evidence="1" id="KW-0732">Signal</keyword>